<organism evidence="4 5">
    <name type="scientific">Streptomyces thermolineatus</name>
    <dbReference type="NCBI Taxonomy" id="44033"/>
    <lineage>
        <taxon>Bacteria</taxon>
        <taxon>Bacillati</taxon>
        <taxon>Actinomycetota</taxon>
        <taxon>Actinomycetes</taxon>
        <taxon>Kitasatosporales</taxon>
        <taxon>Streptomycetaceae</taxon>
        <taxon>Streptomyces</taxon>
    </lineage>
</organism>
<sequence>MVPYTAMLDVPRPVVEFLARLLAAHRRKIGTPRGSRALGPFRQAVLVLRWFRQRTCVHCLARDAGISQATGYRYLHEGIAVLAGRAPDLHQVLDHCREQGMSHVVLDGTLISCDRVAGTTERGNDLWYSGKAKHFAGNLQFIAAPDGSPLWISDVEPGSVHDLRAARAHALPALYKAAADGLPTLADVGYIGAGIGIHTPLRPHPDISSPLAADNRTHNRLLRGIRSLGERAAAELKQRWRALQHVTLSPGRIGAIAQAALVLHNAWSEKR</sequence>
<name>A0ABN3N4F0_9ACTN</name>
<evidence type="ECO:0000256" key="2">
    <source>
        <dbReference type="ARBA" id="ARBA00022723"/>
    </source>
</evidence>
<dbReference type="Pfam" id="PF13359">
    <property type="entry name" value="DDE_Tnp_4"/>
    <property type="match status" value="1"/>
</dbReference>
<dbReference type="Proteomes" id="UP001501358">
    <property type="component" value="Unassembled WGS sequence"/>
</dbReference>
<gene>
    <name evidence="4" type="ORF">GCM10010406_56420</name>
</gene>
<evidence type="ECO:0000313" key="4">
    <source>
        <dbReference type="EMBL" id="GAA2514108.1"/>
    </source>
</evidence>
<keyword evidence="2" id="KW-0479">Metal-binding</keyword>
<proteinExistence type="predicted"/>
<evidence type="ECO:0000259" key="3">
    <source>
        <dbReference type="Pfam" id="PF13359"/>
    </source>
</evidence>
<comment type="cofactor">
    <cofactor evidence="1">
        <name>a divalent metal cation</name>
        <dbReference type="ChEBI" id="CHEBI:60240"/>
    </cofactor>
</comment>
<feature type="domain" description="DDE Tnp4" evidence="3">
    <location>
        <begin position="106"/>
        <end position="265"/>
    </location>
</feature>
<dbReference type="EMBL" id="BAAATA010000104">
    <property type="protein sequence ID" value="GAA2514108.1"/>
    <property type="molecule type" value="Genomic_DNA"/>
</dbReference>
<comment type="caution">
    <text evidence="4">The sequence shown here is derived from an EMBL/GenBank/DDBJ whole genome shotgun (WGS) entry which is preliminary data.</text>
</comment>
<evidence type="ECO:0000256" key="1">
    <source>
        <dbReference type="ARBA" id="ARBA00001968"/>
    </source>
</evidence>
<accession>A0ABN3N4F0</accession>
<evidence type="ECO:0000313" key="5">
    <source>
        <dbReference type="Proteomes" id="UP001501358"/>
    </source>
</evidence>
<reference evidence="4 5" key="1">
    <citation type="journal article" date="2019" name="Int. J. Syst. Evol. Microbiol.">
        <title>The Global Catalogue of Microorganisms (GCM) 10K type strain sequencing project: providing services to taxonomists for standard genome sequencing and annotation.</title>
        <authorList>
            <consortium name="The Broad Institute Genomics Platform"/>
            <consortium name="The Broad Institute Genome Sequencing Center for Infectious Disease"/>
            <person name="Wu L."/>
            <person name="Ma J."/>
        </authorList>
    </citation>
    <scope>NUCLEOTIDE SEQUENCE [LARGE SCALE GENOMIC DNA]</scope>
    <source>
        <strain evidence="4 5">JCM 6307</strain>
    </source>
</reference>
<protein>
    <submittedName>
        <fullName evidence="4">IS5-like element IS470 family transposase</fullName>
    </submittedName>
</protein>
<dbReference type="RefSeq" id="WP_344386369.1">
    <property type="nucleotide sequence ID" value="NZ_BAAATA010000104.1"/>
</dbReference>
<keyword evidence="5" id="KW-1185">Reference proteome</keyword>
<dbReference type="InterPro" id="IPR027806">
    <property type="entry name" value="HARBI1_dom"/>
</dbReference>